<dbReference type="InterPro" id="IPR004437">
    <property type="entry name" value="ParB/RepB/Spo0J"/>
</dbReference>
<dbReference type="Gene3D" id="6.10.140.1550">
    <property type="match status" value="1"/>
</dbReference>
<dbReference type="STRING" id="1646377.BS640_18900"/>
<dbReference type="PANTHER" id="PTHR38973">
    <property type="entry name" value="PLASMID PARTITIONING CONTROL PROTEIN-RELATED"/>
    <property type="match status" value="1"/>
</dbReference>
<dbReference type="RefSeq" id="WP_241528260.1">
    <property type="nucleotide sequence ID" value="NZ_MRWE01000038.1"/>
</dbReference>
<accession>A0A1X0WB50</accession>
<dbReference type="Pfam" id="PF18090">
    <property type="entry name" value="SoPB_HTH"/>
    <property type="match status" value="1"/>
</dbReference>
<reference evidence="4 5" key="1">
    <citation type="journal article" date="2017" name="Int. J. Syst. Evol. Microbiol.">
        <title>Rouxiella badensis sp. nov. and Rouxiella silvae sp. nov. isolated from peat bog soil in Germany and emendation of the genus description.</title>
        <authorList>
            <person name="Le Fleche-Mateos A."/>
            <person name="Kugler J.H."/>
            <person name="Hansen S.H."/>
            <person name="Syldatk C."/>
            <person name="Hausmann R."/>
            <person name="Lomprez F."/>
            <person name="Vandenbogaert M."/>
            <person name="Manuguerra J.C."/>
            <person name="Grimont P.A."/>
        </authorList>
    </citation>
    <scope>NUCLEOTIDE SEQUENCE [LARGE SCALE GENOMIC DNA]</scope>
    <source>
        <strain evidence="4 5">DSM 100043</strain>
    </source>
</reference>
<dbReference type="InterPro" id="IPR040873">
    <property type="entry name" value="SoPB_HTH"/>
</dbReference>
<sequence>MKRGGVRNAPNISQERLNAAASGAVQPSSAPIVNTLRERVGAIVGNVITLPICGKNVKFTLKTIPGERVEKATMVWAGNERLQELLTETSLDDLIPSFLSSGQQNPAFGREISGVVEVADGSRRRKAAIITGSDYRVLVGDLDDEQMSQFSLLGNEYRPTSAYERGKRYTRLLETKYDNNVSQLADAENIDRKVIMRCVNTAELPIEVISLFTNPTELSARAGEELHKVHESHKAEMMSLVEEFAAYKKAGEKLDTALIIKTLKNAGKEPENERKKEVTVRNFGPGITARYKGDDVDLSFRGVAPDLIKRVESILEAMGKEGGISSDVNQLLGTLEQKLTGKK</sequence>
<feature type="domain" description="ParB-like N-terminal" evidence="3">
    <location>
        <begin position="69"/>
        <end position="156"/>
    </location>
</feature>
<dbReference type="SMART" id="SM00470">
    <property type="entry name" value="ParB"/>
    <property type="match status" value="1"/>
</dbReference>
<protein>
    <submittedName>
        <fullName evidence="4">Chromosome partitioning protein ParB</fullName>
    </submittedName>
</protein>
<evidence type="ECO:0000259" key="3">
    <source>
        <dbReference type="SMART" id="SM00470"/>
    </source>
</evidence>
<keyword evidence="2" id="KW-0238">DNA-binding</keyword>
<comment type="caution">
    <text evidence="4">The sequence shown here is derived from an EMBL/GenBank/DDBJ whole genome shotgun (WGS) entry which is preliminary data.</text>
</comment>
<dbReference type="NCBIfam" id="NF010252">
    <property type="entry name" value="PRK13698.1"/>
    <property type="match status" value="1"/>
</dbReference>
<dbReference type="SUPFAM" id="SSF110849">
    <property type="entry name" value="ParB/Sulfiredoxin"/>
    <property type="match status" value="1"/>
</dbReference>
<evidence type="ECO:0000313" key="5">
    <source>
        <dbReference type="Proteomes" id="UP000192536"/>
    </source>
</evidence>
<evidence type="ECO:0000313" key="4">
    <source>
        <dbReference type="EMBL" id="ORJ23971.1"/>
    </source>
</evidence>
<comment type="similarity">
    <text evidence="1">Belongs to the ParB family.</text>
</comment>
<dbReference type="CDD" id="cd16394">
    <property type="entry name" value="sopB_N"/>
    <property type="match status" value="1"/>
</dbReference>
<dbReference type="InterPro" id="IPR003115">
    <property type="entry name" value="ParB_N"/>
</dbReference>
<dbReference type="AlphaFoldDB" id="A0A1X0WB50"/>
<keyword evidence="5" id="KW-1185">Reference proteome</keyword>
<evidence type="ECO:0000256" key="2">
    <source>
        <dbReference type="ARBA" id="ARBA00023125"/>
    </source>
</evidence>
<gene>
    <name evidence="4" type="ORF">BS640_18900</name>
</gene>
<dbReference type="PANTHER" id="PTHR38973:SF2">
    <property type="entry name" value="PARB_REPB_SPO0J FAMILY PLASMID PARTITION PROTEIN"/>
    <property type="match status" value="1"/>
</dbReference>
<dbReference type="Proteomes" id="UP000192536">
    <property type="component" value="Unassembled WGS sequence"/>
</dbReference>
<organism evidence="4 5">
    <name type="scientific">Rouxiella badensis</name>
    <dbReference type="NCBI Taxonomy" id="1646377"/>
    <lineage>
        <taxon>Bacteria</taxon>
        <taxon>Pseudomonadati</taxon>
        <taxon>Pseudomonadota</taxon>
        <taxon>Gammaproteobacteria</taxon>
        <taxon>Enterobacterales</taxon>
        <taxon>Yersiniaceae</taxon>
        <taxon>Rouxiella</taxon>
    </lineage>
</organism>
<dbReference type="NCBIfam" id="TIGR00180">
    <property type="entry name" value="parB_part"/>
    <property type="match status" value="1"/>
</dbReference>
<dbReference type="GO" id="GO:0003677">
    <property type="term" value="F:DNA binding"/>
    <property type="evidence" value="ECO:0007669"/>
    <property type="project" value="UniProtKB-KW"/>
</dbReference>
<name>A0A1X0WB50_9GAMM</name>
<dbReference type="EMBL" id="MRWE01000038">
    <property type="protein sequence ID" value="ORJ23971.1"/>
    <property type="molecule type" value="Genomic_DNA"/>
</dbReference>
<evidence type="ECO:0000256" key="1">
    <source>
        <dbReference type="ARBA" id="ARBA00006295"/>
    </source>
</evidence>
<proteinExistence type="inferred from homology"/>
<dbReference type="InterPro" id="IPR036086">
    <property type="entry name" value="ParB/Sulfiredoxin_sf"/>
</dbReference>
<dbReference type="Gene3D" id="1.10.10.2830">
    <property type="match status" value="1"/>
</dbReference>